<evidence type="ECO:0000313" key="11">
    <source>
        <dbReference type="EMBL" id="CAF3917062.1"/>
    </source>
</evidence>
<feature type="domain" description="RNA 3'-terminal phosphate cyclase insert" evidence="9">
    <location>
        <begin position="1264"/>
        <end position="1372"/>
    </location>
</feature>
<keyword evidence="2 6" id="KW-0812">Transmembrane</keyword>
<dbReference type="InterPro" id="IPR005821">
    <property type="entry name" value="Ion_trans_dom"/>
</dbReference>
<evidence type="ECO:0000256" key="2">
    <source>
        <dbReference type="ARBA" id="ARBA00022692"/>
    </source>
</evidence>
<dbReference type="SUPFAM" id="SSF55205">
    <property type="entry name" value="EPT/RTPC-like"/>
    <property type="match status" value="1"/>
</dbReference>
<dbReference type="PROSITE" id="PS01287">
    <property type="entry name" value="RTC"/>
    <property type="match status" value="1"/>
</dbReference>
<feature type="domain" description="RNA 3'-terminal phosphate cyclase" evidence="8">
    <location>
        <begin position="1125"/>
        <end position="1426"/>
    </location>
</feature>
<evidence type="ECO:0000256" key="3">
    <source>
        <dbReference type="ARBA" id="ARBA00022989"/>
    </source>
</evidence>
<comment type="caution">
    <text evidence="11">The sequence shown here is derived from an EMBL/GenBank/DDBJ whole genome shotgun (WGS) entry which is preliminary data.</text>
</comment>
<gene>
    <name evidence="11" type="ORF">SMN809_LOCUS7467</name>
</gene>
<dbReference type="Pfam" id="PF00520">
    <property type="entry name" value="Ion_trans"/>
    <property type="match status" value="1"/>
</dbReference>
<dbReference type="EMBL" id="CAJOBI010002167">
    <property type="protein sequence ID" value="CAF3917062.1"/>
    <property type="molecule type" value="Genomic_DNA"/>
</dbReference>
<reference evidence="11" key="1">
    <citation type="submission" date="2021-02" db="EMBL/GenBank/DDBJ databases">
        <authorList>
            <person name="Nowell W R."/>
        </authorList>
    </citation>
    <scope>NUCLEOTIDE SEQUENCE</scope>
</reference>
<feature type="transmembrane region" description="Helical" evidence="6">
    <location>
        <begin position="674"/>
        <end position="691"/>
    </location>
</feature>
<dbReference type="InterPro" id="IPR023797">
    <property type="entry name" value="RNA3'_phos_cyclase_dom"/>
</dbReference>
<dbReference type="InterPro" id="IPR016443">
    <property type="entry name" value="RNA3'_term_phos_cyc_type_2"/>
</dbReference>
<proteinExistence type="predicted"/>
<dbReference type="InterPro" id="IPR041491">
    <property type="entry name" value="TRPM_SLOG"/>
</dbReference>
<dbReference type="GO" id="GO:0099604">
    <property type="term" value="F:ligand-gated calcium channel activity"/>
    <property type="evidence" value="ECO:0007669"/>
    <property type="project" value="TreeGrafter"/>
</dbReference>
<evidence type="ECO:0000259" key="10">
    <source>
        <dbReference type="Pfam" id="PF18139"/>
    </source>
</evidence>
<feature type="domain" description="TRPM SLOG" evidence="10">
    <location>
        <begin position="109"/>
        <end position="361"/>
    </location>
</feature>
<dbReference type="InterPro" id="IPR037136">
    <property type="entry name" value="RNA3'_phos_cyclase_dom_sf"/>
</dbReference>
<protein>
    <recommendedName>
        <fullName evidence="13">TRPM SLOG domain-containing protein</fullName>
    </recommendedName>
</protein>
<dbReference type="Pfam" id="PF05189">
    <property type="entry name" value="RTC_insert"/>
    <property type="match status" value="1"/>
</dbReference>
<feature type="non-terminal residue" evidence="11">
    <location>
        <position position="1"/>
    </location>
</feature>
<dbReference type="GO" id="GO:0003824">
    <property type="term" value="F:catalytic activity"/>
    <property type="evidence" value="ECO:0007669"/>
    <property type="project" value="InterPro"/>
</dbReference>
<dbReference type="InterPro" id="IPR013791">
    <property type="entry name" value="RNA3'-term_phos_cycl_insert"/>
</dbReference>
<evidence type="ECO:0000259" key="9">
    <source>
        <dbReference type="Pfam" id="PF05189"/>
    </source>
</evidence>
<evidence type="ECO:0000259" key="8">
    <source>
        <dbReference type="Pfam" id="PF01137"/>
    </source>
</evidence>
<evidence type="ECO:0000256" key="6">
    <source>
        <dbReference type="SAM" id="Phobius"/>
    </source>
</evidence>
<feature type="transmembrane region" description="Helical" evidence="6">
    <location>
        <begin position="778"/>
        <end position="799"/>
    </location>
</feature>
<dbReference type="PANTHER" id="PTHR13800:SF12">
    <property type="entry name" value="TRANSIENT RECEPTOR POTENTIAL CATION CHANNEL SUBFAMILY M MEMBER-LIKE 2"/>
    <property type="match status" value="1"/>
</dbReference>
<evidence type="ECO:0008006" key="13">
    <source>
        <dbReference type="Google" id="ProtNLM"/>
    </source>
</evidence>
<evidence type="ECO:0000256" key="5">
    <source>
        <dbReference type="SAM" id="MobiDB-lite"/>
    </source>
</evidence>
<feature type="transmembrane region" description="Helical" evidence="6">
    <location>
        <begin position="931"/>
        <end position="952"/>
    </location>
</feature>
<feature type="region of interest" description="Disordered" evidence="5">
    <location>
        <begin position="1435"/>
        <end position="1467"/>
    </location>
</feature>
<evidence type="ECO:0000313" key="12">
    <source>
        <dbReference type="Proteomes" id="UP000676336"/>
    </source>
</evidence>
<dbReference type="GO" id="GO:0042254">
    <property type="term" value="P:ribosome biogenesis"/>
    <property type="evidence" value="ECO:0007669"/>
    <property type="project" value="InterPro"/>
</dbReference>
<feature type="domain" description="Ion transport" evidence="7">
    <location>
        <begin position="725"/>
        <end position="963"/>
    </location>
</feature>
<name>A0A8S2LUF1_9BILA</name>
<dbReference type="InterPro" id="IPR036553">
    <property type="entry name" value="RPTC_insert"/>
</dbReference>
<sequence length="1488" mass="169018">CCNVSIALEKRKDRSSQPAWIDLVKTVAAIDANDKDKIKGKTCKIYNRKSRTNDSNDVCTCNRLAKRHSYDGKCMKDDVALTELELANGVIFTSQTALNYCGVLSSGCKFIRCSEQTPPKLLYPLILADCGNKKPSLIISVYGGAKYFMLTEKLEKEFMRGIVDVATIADAWILTAGLNSGVSKLVGEGISQYRLLKQYPKEVVCIGLTLWGSVSENTRIDLKRANQTNSSNKEYERQLPENAEDNGETIDPHHTHCVLFDSGKLNEYLGDGQRSNFVKHICDDKNGDACYAVTIIVEGGINTPQIIQFDIDNDRPVVVIRGSGRMADVLSNLIELTTNSNKDEQRKLRNDEIEKTLKASFPELVDGALSTCIDELKRIFNSGKRHLLHVFRLDRDVNVAETIFKAIFSANRQKRELQEKHRSERRASISTTLSNSELEQERKEVRKLIDLALRWNYLDGVKQLADFQKLPTADVKSLFDDALQQNRPAFIDYFLRAGFHVRNVCELHDRNNYILNLYNSRLKPENQSRTSRVCSLFNSDNLKSISQLDDKITEFVGSFVYPIYSNDYEQREVECADQEMLRDLFFWAVFMNRIEIAQVLLVHLRLRICASLLASAILKSYEKIAPNVDLSNKLRVAISSESMHVLKTACFYEALNHVWYDKLAASNNHTSAKPLLLLSILLAGLPAPFVIKYRQKDDRVLPETNTEYKFVIECLYSHDRFTISYMMLYEFEPPTASSPHWTEIYIIITVSTMLCEDVRQFKHNQLCKMTERHSFTGLNILSSLTALFNFLPYGLFYTGIGFRYASGNNELLFTLVRILLALDLEVWYLQSLKFVIALKSLGPKLFMLKNMLPNLFEFLYIAFVAIAAYGVVSRSLFKYNQVSFDGRGIFGEIFYRPYWFLYGQVSDTADLDTLIESANSTVVAEATATHVLLAFHMLFINILLLNLLIAVFTDTIGKVQHNTEFYWQYQRYSFVREYFDRPALAYPPLIVFPHLFRVGRFTWQMCRKFCCKKQLVGRRDDQQKYDHSGSYSPVLKIIAAEGSMLDEHWNMFESAATYSYARSSIEQKSKSTDDKNYVENTIIEHSRTNTDDQFAQINQSLNWIMDAIERIKMNSKTKSGPDKTISNFEINLLHLLEKITNGSKVEINSTGTSLYYVPGTLTGGVVEHECSLQRGIGYFLELVLYMAPFMKTSLELRLKGVTNDRDDPSVDLIKYSAISIMKRFLGSDDGLELKITKRGVKPNGGGEILFRCPTKMKLRPCQWTDTGKIKRIRGVAYALRVSPSLANRLIDTAKGLLLKFLPDVYIYIDHQKGQNAGFSPGYGLTLAAETKNGSVISAESCSIPRAAEGDTTAITIPEELAKEAVFKLLDEIYKAGVIDSFGQTLTMNYMALNQADVSKVITGPLNAYSMQYLRYLKQFFQIMFKIENSTEIPKHVSDKMDDDMSDSDEERNDSDNDDDDDGELKTGSPKILLTAVGIGYHNLTKTLI</sequence>
<organism evidence="11 12">
    <name type="scientific">Rotaria magnacalcarata</name>
    <dbReference type="NCBI Taxonomy" id="392030"/>
    <lineage>
        <taxon>Eukaryota</taxon>
        <taxon>Metazoa</taxon>
        <taxon>Spiralia</taxon>
        <taxon>Gnathifera</taxon>
        <taxon>Rotifera</taxon>
        <taxon>Eurotatoria</taxon>
        <taxon>Bdelloidea</taxon>
        <taxon>Philodinida</taxon>
        <taxon>Philodinidae</taxon>
        <taxon>Rotaria</taxon>
    </lineage>
</organism>
<dbReference type="Pfam" id="PF18139">
    <property type="entry name" value="LSDAT_euk"/>
    <property type="match status" value="1"/>
</dbReference>
<dbReference type="GO" id="GO:0005886">
    <property type="term" value="C:plasma membrane"/>
    <property type="evidence" value="ECO:0007669"/>
    <property type="project" value="TreeGrafter"/>
</dbReference>
<feature type="region of interest" description="Disordered" evidence="5">
    <location>
        <begin position="225"/>
        <end position="245"/>
    </location>
</feature>
<dbReference type="InterPro" id="IPR020719">
    <property type="entry name" value="RNA3'_term_phos_cycl-like_CS"/>
</dbReference>
<dbReference type="Gene3D" id="3.65.10.20">
    <property type="entry name" value="RNA 3'-terminal phosphate cyclase domain"/>
    <property type="match status" value="1"/>
</dbReference>
<accession>A0A8S2LUF1</accession>
<evidence type="ECO:0000259" key="7">
    <source>
        <dbReference type="Pfam" id="PF00520"/>
    </source>
</evidence>
<dbReference type="CDD" id="cd00875">
    <property type="entry name" value="RNA_Cyclase_Class_I"/>
    <property type="match status" value="1"/>
</dbReference>
<evidence type="ECO:0000256" key="4">
    <source>
        <dbReference type="ARBA" id="ARBA00023136"/>
    </source>
</evidence>
<feature type="transmembrane region" description="Helical" evidence="6">
    <location>
        <begin position="851"/>
        <end position="872"/>
    </location>
</feature>
<comment type="subcellular location">
    <subcellularLocation>
        <location evidence="1">Membrane</location>
        <topology evidence="1">Multi-pass membrane protein</topology>
    </subcellularLocation>
</comment>
<evidence type="ECO:0000256" key="1">
    <source>
        <dbReference type="ARBA" id="ARBA00004141"/>
    </source>
</evidence>
<dbReference type="GO" id="GO:0005730">
    <property type="term" value="C:nucleolus"/>
    <property type="evidence" value="ECO:0007669"/>
    <property type="project" value="InterPro"/>
</dbReference>
<dbReference type="Proteomes" id="UP000676336">
    <property type="component" value="Unassembled WGS sequence"/>
</dbReference>
<dbReference type="Gene3D" id="3.30.360.20">
    <property type="entry name" value="RNA 3'-terminal phosphate cyclase, insert domain"/>
    <property type="match status" value="1"/>
</dbReference>
<dbReference type="Pfam" id="PF01137">
    <property type="entry name" value="RTC"/>
    <property type="match status" value="1"/>
</dbReference>
<dbReference type="InterPro" id="IPR050927">
    <property type="entry name" value="TRPM"/>
</dbReference>
<dbReference type="InterPro" id="IPR013792">
    <property type="entry name" value="RNA3'P_cycl/enolpyr_Trfase_a/b"/>
</dbReference>
<dbReference type="NCBIfam" id="TIGR03400">
    <property type="entry name" value="18S_RNA_Rcl1p"/>
    <property type="match status" value="1"/>
</dbReference>
<feature type="compositionally biased region" description="Acidic residues" evidence="5">
    <location>
        <begin position="1440"/>
        <end position="1462"/>
    </location>
</feature>
<dbReference type="PANTHER" id="PTHR13800">
    <property type="entry name" value="TRANSIENT RECEPTOR POTENTIAL CATION CHANNEL, SUBFAMILY M, MEMBER 6"/>
    <property type="match status" value="1"/>
</dbReference>
<keyword evidence="3 6" id="KW-1133">Transmembrane helix</keyword>
<keyword evidence="4 6" id="KW-0472">Membrane</keyword>